<evidence type="ECO:0000313" key="3">
    <source>
        <dbReference type="EMBL" id="MFC4071574.1"/>
    </source>
</evidence>
<accession>A0ABV8J968</accession>
<keyword evidence="1" id="KW-1133">Transmembrane helix</keyword>
<feature type="transmembrane region" description="Helical" evidence="1">
    <location>
        <begin position="117"/>
        <end position="135"/>
    </location>
</feature>
<protein>
    <submittedName>
        <fullName evidence="3">Diguanylate cyclase domain-containing protein</fullName>
        <ecNumber evidence="3">2.7.7.65</ecNumber>
    </submittedName>
</protein>
<dbReference type="Pfam" id="PF00990">
    <property type="entry name" value="GGDEF"/>
    <property type="match status" value="1"/>
</dbReference>
<dbReference type="SUPFAM" id="SSF55073">
    <property type="entry name" value="Nucleotide cyclase"/>
    <property type="match status" value="1"/>
</dbReference>
<feature type="transmembrane region" description="Helical" evidence="1">
    <location>
        <begin position="147"/>
        <end position="165"/>
    </location>
</feature>
<dbReference type="Gene3D" id="3.30.70.270">
    <property type="match status" value="1"/>
</dbReference>
<feature type="transmembrane region" description="Helical" evidence="1">
    <location>
        <begin position="284"/>
        <end position="301"/>
    </location>
</feature>
<gene>
    <name evidence="3" type="ORF">ACFO0C_42120</name>
</gene>
<dbReference type="NCBIfam" id="TIGR00254">
    <property type="entry name" value="GGDEF"/>
    <property type="match status" value="1"/>
</dbReference>
<keyword evidence="1" id="KW-0812">Transmembrane</keyword>
<feature type="transmembrane region" description="Helical" evidence="1">
    <location>
        <begin position="84"/>
        <end position="105"/>
    </location>
</feature>
<dbReference type="PANTHER" id="PTHR46663">
    <property type="entry name" value="DIGUANYLATE CYCLASE DGCT-RELATED"/>
    <property type="match status" value="1"/>
</dbReference>
<feature type="transmembrane region" description="Helical" evidence="1">
    <location>
        <begin position="246"/>
        <end position="264"/>
    </location>
</feature>
<dbReference type="InterPro" id="IPR000160">
    <property type="entry name" value="GGDEF_dom"/>
</dbReference>
<dbReference type="CDD" id="cd01949">
    <property type="entry name" value="GGDEF"/>
    <property type="match status" value="1"/>
</dbReference>
<dbReference type="PANTHER" id="PTHR46663:SF2">
    <property type="entry name" value="GGDEF DOMAIN-CONTAINING PROTEIN"/>
    <property type="match status" value="1"/>
</dbReference>
<feature type="transmembrane region" description="Helical" evidence="1">
    <location>
        <begin position="185"/>
        <end position="203"/>
    </location>
</feature>
<sequence>MHTRSRRTPPSRHRRPVRGLPPVYLGLVLLYLAALAPSTINLFSSLSWYEPAAELARLSFGMFGLVAAVRAARMPALPPRLRQAWGAVAACFATLVVAVPVLILFDGAGGTRSHWDDATHVVFVVALLIALQRFPLAATTRRERVKAGVDALTVMAGGSVVLWYTSIGPLLQQSGFSADIVLNAAVYPLGDLALLFSAVRALLRGADESAQRPLRLLTAGTIVLFTGDAVRGYLDGQEGAEIPVSWQFICWITADALLAAAAVAQGRSGFVAATGRRDLGIGRYLPFVAVAVAQVLMLTEAARDGEFFPWGGLALGGAILSVLVLYRQTLVQRESDERALTDGLTGLANRSMFRKVSYRALARDRRMAVLVIDMNGFKQINDTLGHKAGDRVLVEFATVLRKCVPAPGLPVRLGGDEFAVVLPHIEHPEQAYDVAGRIAAALGPVVVEGRLITLAASIGVAVTAPGELTHDEIVHRADLAMYRAKSLGPETRWAIWQESLEPQASTPVVELQVAA</sequence>
<reference evidence="4" key="1">
    <citation type="journal article" date="2019" name="Int. J. Syst. Evol. Microbiol.">
        <title>The Global Catalogue of Microorganisms (GCM) 10K type strain sequencing project: providing services to taxonomists for standard genome sequencing and annotation.</title>
        <authorList>
            <consortium name="The Broad Institute Genomics Platform"/>
            <consortium name="The Broad Institute Genome Sequencing Center for Infectious Disease"/>
            <person name="Wu L."/>
            <person name="Ma J."/>
        </authorList>
    </citation>
    <scope>NUCLEOTIDE SEQUENCE [LARGE SCALE GENOMIC DNA]</scope>
    <source>
        <strain evidence="4">TBRC 5832</strain>
    </source>
</reference>
<dbReference type="GO" id="GO:0052621">
    <property type="term" value="F:diguanylate cyclase activity"/>
    <property type="evidence" value="ECO:0007669"/>
    <property type="project" value="UniProtKB-EC"/>
</dbReference>
<keyword evidence="3" id="KW-0808">Transferase</keyword>
<feature type="transmembrane region" description="Helical" evidence="1">
    <location>
        <begin position="307"/>
        <end position="326"/>
    </location>
</feature>
<evidence type="ECO:0000259" key="2">
    <source>
        <dbReference type="PROSITE" id="PS50887"/>
    </source>
</evidence>
<dbReference type="InterPro" id="IPR052163">
    <property type="entry name" value="DGC-Regulatory_Protein"/>
</dbReference>
<keyword evidence="3" id="KW-0548">Nucleotidyltransferase</keyword>
<dbReference type="InterPro" id="IPR043128">
    <property type="entry name" value="Rev_trsase/Diguanyl_cyclase"/>
</dbReference>
<name>A0ABV8J968_9ACTN</name>
<dbReference type="RefSeq" id="WP_378072447.1">
    <property type="nucleotide sequence ID" value="NZ_JBHSBL010000028.1"/>
</dbReference>
<evidence type="ECO:0000313" key="4">
    <source>
        <dbReference type="Proteomes" id="UP001595867"/>
    </source>
</evidence>
<dbReference type="EMBL" id="JBHSBL010000028">
    <property type="protein sequence ID" value="MFC4071574.1"/>
    <property type="molecule type" value="Genomic_DNA"/>
</dbReference>
<feature type="domain" description="GGDEF" evidence="2">
    <location>
        <begin position="365"/>
        <end position="498"/>
    </location>
</feature>
<comment type="caution">
    <text evidence="3">The sequence shown here is derived from an EMBL/GenBank/DDBJ whole genome shotgun (WGS) entry which is preliminary data.</text>
</comment>
<evidence type="ECO:0000256" key="1">
    <source>
        <dbReference type="SAM" id="Phobius"/>
    </source>
</evidence>
<dbReference type="EC" id="2.7.7.65" evidence="3"/>
<dbReference type="PROSITE" id="PS50887">
    <property type="entry name" value="GGDEF"/>
    <property type="match status" value="1"/>
</dbReference>
<feature type="transmembrane region" description="Helical" evidence="1">
    <location>
        <begin position="55"/>
        <end position="72"/>
    </location>
</feature>
<keyword evidence="1" id="KW-0472">Membrane</keyword>
<dbReference type="SMART" id="SM00267">
    <property type="entry name" value="GGDEF"/>
    <property type="match status" value="1"/>
</dbReference>
<organism evidence="3 4">
    <name type="scientific">Actinoplanes subglobosus</name>
    <dbReference type="NCBI Taxonomy" id="1547892"/>
    <lineage>
        <taxon>Bacteria</taxon>
        <taxon>Bacillati</taxon>
        <taxon>Actinomycetota</taxon>
        <taxon>Actinomycetes</taxon>
        <taxon>Micromonosporales</taxon>
        <taxon>Micromonosporaceae</taxon>
        <taxon>Actinoplanes</taxon>
    </lineage>
</organism>
<dbReference type="Proteomes" id="UP001595867">
    <property type="component" value="Unassembled WGS sequence"/>
</dbReference>
<feature type="transmembrane region" description="Helical" evidence="1">
    <location>
        <begin position="21"/>
        <end position="43"/>
    </location>
</feature>
<proteinExistence type="predicted"/>
<keyword evidence="4" id="KW-1185">Reference proteome</keyword>
<dbReference type="InterPro" id="IPR029787">
    <property type="entry name" value="Nucleotide_cyclase"/>
</dbReference>
<feature type="transmembrane region" description="Helical" evidence="1">
    <location>
        <begin position="215"/>
        <end position="234"/>
    </location>
</feature>